<evidence type="ECO:0008006" key="3">
    <source>
        <dbReference type="Google" id="ProtNLM"/>
    </source>
</evidence>
<gene>
    <name evidence="1" type="ORF">CVT00_01200</name>
</gene>
<dbReference type="AlphaFoldDB" id="A0A7S9RED5"/>
<dbReference type="EMBL" id="CP060707">
    <property type="protein sequence ID" value="QPH90190.1"/>
    <property type="molecule type" value="Genomic_DNA"/>
</dbReference>
<dbReference type="RefSeq" id="WP_107915644.1">
    <property type="nucleotide sequence ID" value="NZ_CP060707.1"/>
</dbReference>
<accession>A0A7S9RED5</accession>
<name>A0A7S9RED5_9BACT</name>
<evidence type="ECO:0000313" key="2">
    <source>
        <dbReference type="Proteomes" id="UP000594508"/>
    </source>
</evidence>
<evidence type="ECO:0000313" key="1">
    <source>
        <dbReference type="EMBL" id="QPH90190.1"/>
    </source>
</evidence>
<reference evidence="1 2" key="1">
    <citation type="journal article" date="2018" name="Emerg. Microbes Infect.">
        <title>Genomic analysis of oral Campylobacter concisus strains identified a potential bacterial molecular marker associated with active Crohn's disease.</title>
        <authorList>
            <person name="Liu F."/>
            <person name="Ma R."/>
            <person name="Tay C.Y.A."/>
            <person name="Octavia S."/>
            <person name="Lan R."/>
            <person name="Chung H.K.L."/>
            <person name="Riordan S.M."/>
            <person name="Grimm M.C."/>
            <person name="Leong R.W."/>
            <person name="Tanaka M.M."/>
            <person name="Connor S."/>
            <person name="Zhang L."/>
        </authorList>
    </citation>
    <scope>NUCLEOTIDE SEQUENCE [LARGE SCALE GENOMIC DNA]</scope>
    <source>
        <strain evidence="1 2">P1CDO2</strain>
    </source>
</reference>
<sequence length="128" mass="14803">MQRETIINDLFTLLKPLCENVELFLTPAFERKDLPIIIIKDTDDTIENDAFASISHALSVEVRMITAKYSASNDIIKAVLNALKGYKSKFLKIEQTSLNRESFELYDDEYILSTITLKIYYKSELWEA</sequence>
<proteinExistence type="predicted"/>
<dbReference type="Proteomes" id="UP000594508">
    <property type="component" value="Chromosome"/>
</dbReference>
<protein>
    <recommendedName>
        <fullName evidence="3">Phage protein</fullName>
    </recommendedName>
</protein>
<organism evidence="1 2">
    <name type="scientific">Campylobacter concisus</name>
    <dbReference type="NCBI Taxonomy" id="199"/>
    <lineage>
        <taxon>Bacteria</taxon>
        <taxon>Pseudomonadati</taxon>
        <taxon>Campylobacterota</taxon>
        <taxon>Epsilonproteobacteria</taxon>
        <taxon>Campylobacterales</taxon>
        <taxon>Campylobacteraceae</taxon>
        <taxon>Campylobacter</taxon>
    </lineage>
</organism>